<dbReference type="Proteomes" id="UP000053528">
    <property type="component" value="Unassembled WGS sequence"/>
</dbReference>
<name>A0A095YDC4_9MICC</name>
<organism evidence="1 2">
    <name type="scientific">Pseudoglutamicibacter albus DNF00011</name>
    <dbReference type="NCBI Taxonomy" id="1401063"/>
    <lineage>
        <taxon>Bacteria</taxon>
        <taxon>Bacillati</taxon>
        <taxon>Actinomycetota</taxon>
        <taxon>Actinomycetes</taxon>
        <taxon>Micrococcales</taxon>
        <taxon>Micrococcaceae</taxon>
        <taxon>Pseudoglutamicibacter</taxon>
    </lineage>
</organism>
<evidence type="ECO:0000313" key="2">
    <source>
        <dbReference type="Proteomes" id="UP000053528"/>
    </source>
</evidence>
<proteinExistence type="predicted"/>
<accession>A0A095YDC4</accession>
<evidence type="ECO:0000313" key="1">
    <source>
        <dbReference type="EMBL" id="KGF20121.1"/>
    </source>
</evidence>
<dbReference type="AlphaFoldDB" id="A0A095YDC4"/>
<comment type="caution">
    <text evidence="1">The sequence shown here is derived from an EMBL/GenBank/DDBJ whole genome shotgun (WGS) entry which is preliminary data.</text>
</comment>
<sequence length="88" mass="9470">MRHLLRRGGCVDGWLRWWSAHDAASRKLLCCVGHISGSILPPDAVRPKAGAGCAQAQFAALTAARSTAPGLRRRRADCRALHRRAGDG</sequence>
<gene>
    <name evidence="1" type="ORF">HMPREF2128_07645</name>
</gene>
<dbReference type="EMBL" id="JRNH01000022">
    <property type="protein sequence ID" value="KGF20121.1"/>
    <property type="molecule type" value="Genomic_DNA"/>
</dbReference>
<reference evidence="1 2" key="1">
    <citation type="submission" date="2014-07" db="EMBL/GenBank/DDBJ databases">
        <authorList>
            <person name="McCorrison J."/>
            <person name="Sanka R."/>
            <person name="Torralba M."/>
            <person name="Gillis M."/>
            <person name="Haft D.H."/>
            <person name="Methe B."/>
            <person name="Sutton G."/>
            <person name="Nelson K.E."/>
        </authorList>
    </citation>
    <scope>NUCLEOTIDE SEQUENCE [LARGE SCALE GENOMIC DNA]</scope>
    <source>
        <strain evidence="1 2">DNF00011</strain>
    </source>
</reference>
<protein>
    <submittedName>
        <fullName evidence="1">Uncharacterized protein</fullName>
    </submittedName>
</protein>